<dbReference type="PANTHER" id="PTHR12305">
    <property type="entry name" value="PHOSPHATASE WITH HOMOLOGY TO TENSIN"/>
    <property type="match status" value="1"/>
</dbReference>
<dbReference type="Gene3D" id="3.90.190.10">
    <property type="entry name" value="Protein tyrosine phosphatase superfamily"/>
    <property type="match status" value="1"/>
</dbReference>
<dbReference type="EMBL" id="CADEPI010000019">
    <property type="protein sequence ID" value="CAB3365274.1"/>
    <property type="molecule type" value="Genomic_DNA"/>
</dbReference>
<evidence type="ECO:0000256" key="22">
    <source>
        <dbReference type="SAM" id="MobiDB-lite"/>
    </source>
</evidence>
<evidence type="ECO:0000256" key="16">
    <source>
        <dbReference type="ARBA" id="ARBA00043760"/>
    </source>
</evidence>
<dbReference type="InterPro" id="IPR000387">
    <property type="entry name" value="Tyr_Pase_dom"/>
</dbReference>
<evidence type="ECO:0000256" key="4">
    <source>
        <dbReference type="ARBA" id="ARBA00013015"/>
    </source>
</evidence>
<evidence type="ECO:0000256" key="15">
    <source>
        <dbReference type="ARBA" id="ARBA00043734"/>
    </source>
</evidence>
<evidence type="ECO:0000256" key="12">
    <source>
        <dbReference type="ARBA" id="ARBA00034256"/>
    </source>
</evidence>
<evidence type="ECO:0000259" key="25">
    <source>
        <dbReference type="PROSITE" id="PS51182"/>
    </source>
</evidence>
<dbReference type="GO" id="GO:0016314">
    <property type="term" value="F:phosphatidylinositol-3,4,5-trisphosphate 3-phosphatase activity"/>
    <property type="evidence" value="ECO:0007669"/>
    <property type="project" value="UniProtKB-EC"/>
</dbReference>
<dbReference type="PROSITE" id="PS50056">
    <property type="entry name" value="TYR_PHOSPHATASE_2"/>
    <property type="match status" value="1"/>
</dbReference>
<keyword evidence="9" id="KW-0904">Protein phosphatase</keyword>
<dbReference type="Pfam" id="PF22784">
    <property type="entry name" value="PTP-SAK"/>
    <property type="match status" value="1"/>
</dbReference>
<dbReference type="InterPro" id="IPR057023">
    <property type="entry name" value="PTP-SAK"/>
</dbReference>
<dbReference type="Pfam" id="PF10409">
    <property type="entry name" value="PTEN_C2"/>
    <property type="match status" value="1"/>
</dbReference>
<feature type="region of interest" description="Disordered" evidence="22">
    <location>
        <begin position="520"/>
        <end position="551"/>
    </location>
</feature>
<evidence type="ECO:0000259" key="23">
    <source>
        <dbReference type="PROSITE" id="PS50056"/>
    </source>
</evidence>
<dbReference type="PROSITE" id="PS51182">
    <property type="entry name" value="C2_TENSIN"/>
    <property type="match status" value="1"/>
</dbReference>
<dbReference type="InterPro" id="IPR051281">
    <property type="entry name" value="Dual-spec_lipid-protein_phosph"/>
</dbReference>
<dbReference type="InterPro" id="IPR016130">
    <property type="entry name" value="Tyr_Pase_AS"/>
</dbReference>
<evidence type="ECO:0000256" key="9">
    <source>
        <dbReference type="ARBA" id="ARBA00022912"/>
    </source>
</evidence>
<comment type="catalytic activity">
    <reaction evidence="20">
        <text>O-phospho-L-threonyl-[protein] + H2O = L-threonyl-[protein] + phosphate</text>
        <dbReference type="Rhea" id="RHEA:47004"/>
        <dbReference type="Rhea" id="RHEA-COMP:11060"/>
        <dbReference type="Rhea" id="RHEA-COMP:11605"/>
        <dbReference type="ChEBI" id="CHEBI:15377"/>
        <dbReference type="ChEBI" id="CHEBI:30013"/>
        <dbReference type="ChEBI" id="CHEBI:43474"/>
        <dbReference type="ChEBI" id="CHEBI:61977"/>
        <dbReference type="EC" id="3.1.3.16"/>
    </reaction>
    <physiologicalReaction direction="left-to-right" evidence="20">
        <dbReference type="Rhea" id="RHEA:47005"/>
    </physiologicalReaction>
</comment>
<dbReference type="AlphaFoldDB" id="A0A8S1CAX8"/>
<dbReference type="InterPro" id="IPR035892">
    <property type="entry name" value="C2_domain_sf"/>
</dbReference>
<dbReference type="GO" id="GO:0050793">
    <property type="term" value="P:regulation of developmental process"/>
    <property type="evidence" value="ECO:0007669"/>
    <property type="project" value="UniProtKB-ARBA"/>
</dbReference>
<evidence type="ECO:0000256" key="5">
    <source>
        <dbReference type="ARBA" id="ARBA00013064"/>
    </source>
</evidence>
<dbReference type="GO" id="GO:0004725">
    <property type="term" value="F:protein tyrosine phosphatase activity"/>
    <property type="evidence" value="ECO:0007669"/>
    <property type="project" value="UniProtKB-EC"/>
</dbReference>
<dbReference type="SMART" id="SM00404">
    <property type="entry name" value="PTPc_motif"/>
    <property type="match status" value="1"/>
</dbReference>
<dbReference type="InterPro" id="IPR029021">
    <property type="entry name" value="Prot-tyrosine_phosphatase-like"/>
</dbReference>
<dbReference type="GO" id="GO:0008285">
    <property type="term" value="P:negative regulation of cell population proliferation"/>
    <property type="evidence" value="ECO:0007669"/>
    <property type="project" value="TreeGrafter"/>
</dbReference>
<name>A0A8S1CAX8_9INSE</name>
<dbReference type="FunFam" id="3.90.190.10:FF:000029">
    <property type="entry name" value="Phosphatidylinositol 3,4,5-trisphosphate 3-phosphatase and dual-specificity protein phosphatase PTEN"/>
    <property type="match status" value="1"/>
</dbReference>
<evidence type="ECO:0000259" key="24">
    <source>
        <dbReference type="PROSITE" id="PS51181"/>
    </source>
</evidence>
<dbReference type="SMART" id="SM01301">
    <property type="entry name" value="PTPlike_phytase"/>
    <property type="match status" value="1"/>
</dbReference>
<dbReference type="PANTHER" id="PTHR12305:SF81">
    <property type="entry name" value="PHOSPHATIDYLINOSITOL 3,4,5-TRISPHOSPHATE 3-PHOSPHATASE AND DUAL-SPECIFICITY PROTEIN PHOSPHATASE PTEN"/>
    <property type="match status" value="1"/>
</dbReference>
<comment type="catalytic activity">
    <reaction evidence="13">
        <text>1,2-dioctanoyl-sn-glycero-3-phospho-(1D-myo-inositol-3,4,5-trisphosphate) + H2O = 1,2-dioctanoyl-sn-glycero-3-phospho-(1D-myo-inositol-4,5-bisphosphate) + phosphate</text>
        <dbReference type="Rhea" id="RHEA:43552"/>
        <dbReference type="ChEBI" id="CHEBI:15377"/>
        <dbReference type="ChEBI" id="CHEBI:43474"/>
        <dbReference type="ChEBI" id="CHEBI:83416"/>
        <dbReference type="ChEBI" id="CHEBI:83419"/>
    </reaction>
    <physiologicalReaction direction="left-to-right" evidence="13">
        <dbReference type="Rhea" id="RHEA:43553"/>
    </physiologicalReaction>
</comment>
<evidence type="ECO:0000256" key="18">
    <source>
        <dbReference type="ARBA" id="ARBA00044309"/>
    </source>
</evidence>
<dbReference type="SUPFAM" id="SSF52799">
    <property type="entry name" value="(Phosphotyrosine protein) phosphatases II"/>
    <property type="match status" value="1"/>
</dbReference>
<evidence type="ECO:0000256" key="1">
    <source>
        <dbReference type="ARBA" id="ARBA00004487"/>
    </source>
</evidence>
<proteinExistence type="inferred from homology"/>
<dbReference type="GO" id="GO:0005829">
    <property type="term" value="C:cytosol"/>
    <property type="evidence" value="ECO:0007669"/>
    <property type="project" value="TreeGrafter"/>
</dbReference>
<evidence type="ECO:0000256" key="6">
    <source>
        <dbReference type="ARBA" id="ARBA00013081"/>
    </source>
</evidence>
<keyword evidence="27" id="KW-1185">Reference proteome</keyword>
<dbReference type="InterPro" id="IPR045101">
    <property type="entry name" value="PTP_PTEN"/>
</dbReference>
<dbReference type="InterPro" id="IPR014020">
    <property type="entry name" value="Tensin_C2-dom"/>
</dbReference>
<accession>A0A8S1CAX8</accession>
<evidence type="ECO:0000256" key="17">
    <source>
        <dbReference type="ARBA" id="ARBA00043762"/>
    </source>
</evidence>
<dbReference type="InterPro" id="IPR029023">
    <property type="entry name" value="Tensin_phosphatase"/>
</dbReference>
<comment type="caution">
    <text evidence="26">The sequence shown here is derived from an EMBL/GenBank/DDBJ whole genome shotgun (WGS) entry which is preliminary data.</text>
</comment>
<evidence type="ECO:0000256" key="14">
    <source>
        <dbReference type="ARBA" id="ARBA00034338"/>
    </source>
</evidence>
<keyword evidence="11" id="KW-0966">Cell projection</keyword>
<dbReference type="GO" id="GO:0005634">
    <property type="term" value="C:nucleus"/>
    <property type="evidence" value="ECO:0007669"/>
    <property type="project" value="TreeGrafter"/>
</dbReference>
<feature type="compositionally biased region" description="Acidic residues" evidence="22">
    <location>
        <begin position="537"/>
        <end position="549"/>
    </location>
</feature>
<keyword evidence="7" id="KW-0963">Cytoplasm</keyword>
<dbReference type="GO" id="GO:0048870">
    <property type="term" value="P:cell motility"/>
    <property type="evidence" value="ECO:0007669"/>
    <property type="project" value="TreeGrafter"/>
</dbReference>
<evidence type="ECO:0000313" key="26">
    <source>
        <dbReference type="EMBL" id="CAB3365274.1"/>
    </source>
</evidence>
<evidence type="ECO:0000256" key="3">
    <source>
        <dbReference type="ARBA" id="ARBA00007881"/>
    </source>
</evidence>
<feature type="domain" description="C2 tensin-type" evidence="25">
    <location>
        <begin position="296"/>
        <end position="481"/>
    </location>
</feature>
<comment type="catalytic activity">
    <reaction evidence="16">
        <text>a 1,2-diacyl-sn-glycero-3-phospho-(1D-myo-inositol-3,4,5-trisphosphate) + H2O = a 1,2-diacyl-sn-glycero-3-phospho-(1D-myo-inositol-4,5-bisphosphate) + phosphate</text>
        <dbReference type="Rhea" id="RHEA:25017"/>
        <dbReference type="ChEBI" id="CHEBI:15377"/>
        <dbReference type="ChEBI" id="CHEBI:43474"/>
        <dbReference type="ChEBI" id="CHEBI:57836"/>
        <dbReference type="ChEBI" id="CHEBI:58456"/>
        <dbReference type="EC" id="3.1.3.67"/>
    </reaction>
    <physiologicalReaction direction="left-to-right" evidence="16">
        <dbReference type="Rhea" id="RHEA:25018"/>
    </physiologicalReaction>
</comment>
<dbReference type="PROSITE" id="PS00383">
    <property type="entry name" value="TYR_PHOSPHATASE_1"/>
    <property type="match status" value="1"/>
</dbReference>
<gene>
    <name evidence="26" type="ORF">CLODIP_2_CD06715</name>
</gene>
<dbReference type="GO" id="GO:0005886">
    <property type="term" value="C:plasma membrane"/>
    <property type="evidence" value="ECO:0007669"/>
    <property type="project" value="TreeGrafter"/>
</dbReference>
<dbReference type="GO" id="GO:0004722">
    <property type="term" value="F:protein serine/threonine phosphatase activity"/>
    <property type="evidence" value="ECO:0007669"/>
    <property type="project" value="UniProtKB-EC"/>
</dbReference>
<dbReference type="InterPro" id="IPR003595">
    <property type="entry name" value="Tyr_Pase_cat"/>
</dbReference>
<comment type="catalytic activity">
    <reaction evidence="21">
        <text>O-phospho-L-tyrosyl-[protein] + H2O = L-tyrosyl-[protein] + phosphate</text>
        <dbReference type="Rhea" id="RHEA:10684"/>
        <dbReference type="Rhea" id="RHEA-COMP:10136"/>
        <dbReference type="Rhea" id="RHEA-COMP:20101"/>
        <dbReference type="ChEBI" id="CHEBI:15377"/>
        <dbReference type="ChEBI" id="CHEBI:43474"/>
        <dbReference type="ChEBI" id="CHEBI:46858"/>
        <dbReference type="ChEBI" id="CHEBI:61978"/>
        <dbReference type="EC" id="3.1.3.48"/>
    </reaction>
    <physiologicalReaction direction="left-to-right" evidence="21">
        <dbReference type="Rhea" id="RHEA:10685"/>
    </physiologicalReaction>
</comment>
<evidence type="ECO:0000256" key="13">
    <source>
        <dbReference type="ARBA" id="ARBA00034268"/>
    </source>
</evidence>
<evidence type="ECO:0000256" key="19">
    <source>
        <dbReference type="ARBA" id="ARBA00047986"/>
    </source>
</evidence>
<dbReference type="GO" id="GO:0051896">
    <property type="term" value="P:regulation of phosphatidylinositol 3-kinase/protein kinase B signal transduction"/>
    <property type="evidence" value="ECO:0007669"/>
    <property type="project" value="TreeGrafter"/>
</dbReference>
<evidence type="ECO:0000256" key="8">
    <source>
        <dbReference type="ARBA" id="ARBA00022801"/>
    </source>
</evidence>
<comment type="catalytic activity">
    <reaction evidence="19">
        <text>O-phospho-L-seryl-[protein] + H2O = L-seryl-[protein] + phosphate</text>
        <dbReference type="Rhea" id="RHEA:20629"/>
        <dbReference type="Rhea" id="RHEA-COMP:9863"/>
        <dbReference type="Rhea" id="RHEA-COMP:11604"/>
        <dbReference type="ChEBI" id="CHEBI:15377"/>
        <dbReference type="ChEBI" id="CHEBI:29999"/>
        <dbReference type="ChEBI" id="CHEBI:43474"/>
        <dbReference type="ChEBI" id="CHEBI:83421"/>
        <dbReference type="EC" id="3.1.3.16"/>
    </reaction>
    <physiologicalReaction direction="left-to-right" evidence="19">
        <dbReference type="Rhea" id="RHEA:20630"/>
    </physiologicalReaction>
</comment>
<comment type="catalytic activity">
    <reaction evidence="17">
        <text>1D-myo-inositol 1,3,4,5,6-pentakisphosphate + H2O = 1D-myo-inositol 1,4,5,6-tetrakisphosphate + phosphate</text>
        <dbReference type="Rhea" id="RHEA:77143"/>
        <dbReference type="ChEBI" id="CHEBI:15377"/>
        <dbReference type="ChEBI" id="CHEBI:43474"/>
        <dbReference type="ChEBI" id="CHEBI:57627"/>
        <dbReference type="ChEBI" id="CHEBI:57733"/>
    </reaction>
    <physiologicalReaction direction="left-to-right" evidence="17">
        <dbReference type="Rhea" id="RHEA:77144"/>
    </physiologicalReaction>
</comment>
<dbReference type="Proteomes" id="UP000494165">
    <property type="component" value="Unassembled WGS sequence"/>
</dbReference>
<reference evidence="26 27" key="1">
    <citation type="submission" date="2020-04" db="EMBL/GenBank/DDBJ databases">
        <authorList>
            <person name="Alioto T."/>
            <person name="Alioto T."/>
            <person name="Gomez Garrido J."/>
        </authorList>
    </citation>
    <scope>NUCLEOTIDE SEQUENCE [LARGE SCALE GENOMIC DNA]</scope>
</reference>
<dbReference type="EC" id="3.1.3.16" evidence="6"/>
<comment type="similarity">
    <text evidence="3">Belongs to the PTEN phosphatase protein family.</text>
</comment>
<dbReference type="EC" id="3.1.3.48" evidence="5"/>
<dbReference type="OrthoDB" id="16692at2759"/>
<sequence length="575" mass="65469">MKWATSLSSSSNNNHSDRLEVDLDKVEYINTVSSVTPLNAAICVNQFSSCSEEDNIADIYRCKEISTEAVSSIESAASSTSVQQQVHTGVHDHHSNYYHSLGGYTKMANPIKQMVSKKRKRYTQDGFNLDLTYIRNNIIAMGYPAEKIEGMYRNNIADVCRFLEKKHPDHYKIYNLCSERSYDPSKFQHRVAHYPFNDHNPPQIDLIGPFCNDVHEWICKDPDNVAVVHCKAGKGRTGVMICCYLLHSKQFMTADDALNFYGQSRTHDKKGVTIPSQRRFVDYYAQIVHLRLKYQPVTLFLDKIIMEPLPHLHGMQGNLQFVISDSHKKLYTSPLYEIKKNLPPQTLALSARVAITGDIKVEFFMKNALRRKEKLFHFWFNTFFVNEEAKYESNENGNEADVGPDVTPHQRTSRAMSYDEQSKFPHTKFLPQTSSLASLRTDGINELTLTIDKWHLDDAHKDKQNKIFEQDFKVRLCMLRLPNLESSVDRISLSNNASRLQTGAGIASQAQAGVVVVESQNTPNGSSEGDDRSSSDSSEDEEPDEDESWESVNHARVVRYRLLSEAEYQAGEQVA</sequence>
<comment type="subcellular location">
    <subcellularLocation>
        <location evidence="1">Cell projection</location>
        <location evidence="1">Neuron projection</location>
    </subcellularLocation>
    <subcellularLocation>
        <location evidence="2">Cytoplasm</location>
    </subcellularLocation>
</comment>
<evidence type="ECO:0000313" key="27">
    <source>
        <dbReference type="Proteomes" id="UP000494165"/>
    </source>
</evidence>
<protein>
    <recommendedName>
        <fullName evidence="14">Phosphatidylinositol 3,4,5-trisphosphate 3-phosphatase and dual-specificity protein phosphatase PTEN</fullName>
        <ecNumber evidence="6">3.1.3.16</ecNumber>
        <ecNumber evidence="5">3.1.3.48</ecNumber>
        <ecNumber evidence="4">3.1.3.67</ecNumber>
    </recommendedName>
    <alternativeName>
        <fullName evidence="18">Inositol polyphosphate 3-phosphatase</fullName>
    </alternativeName>
</protein>
<dbReference type="SMART" id="SM01326">
    <property type="entry name" value="PTEN_C2"/>
    <property type="match status" value="1"/>
</dbReference>
<dbReference type="SUPFAM" id="SSF49562">
    <property type="entry name" value="C2 domain (Calcium/lipid-binding domain, CaLB)"/>
    <property type="match status" value="1"/>
</dbReference>
<comment type="catalytic activity">
    <reaction evidence="12">
        <text>1,2-dihexadecanoyl-sn-glycero-3-phospho-(1D-myo-inositol-3,4,5-trisphosphate) + H2O = 1,2-dihexadecanoyl-sn-glycero-3-phospho-(1D-myo-inositol-4,5-bisphosphate) + phosphate</text>
        <dbReference type="Rhea" id="RHEA:43560"/>
        <dbReference type="ChEBI" id="CHEBI:15377"/>
        <dbReference type="ChEBI" id="CHEBI:43474"/>
        <dbReference type="ChEBI" id="CHEBI:83420"/>
        <dbReference type="ChEBI" id="CHEBI:83423"/>
    </reaction>
    <physiologicalReaction direction="left-to-right" evidence="12">
        <dbReference type="Rhea" id="RHEA:43561"/>
    </physiologicalReaction>
</comment>
<dbReference type="GO" id="GO:0046856">
    <property type="term" value="P:phosphatidylinositol dephosphorylation"/>
    <property type="evidence" value="ECO:0007669"/>
    <property type="project" value="TreeGrafter"/>
</dbReference>
<evidence type="ECO:0000256" key="20">
    <source>
        <dbReference type="ARBA" id="ARBA00048832"/>
    </source>
</evidence>
<feature type="domain" description="Phosphatase tensin-type" evidence="24">
    <location>
        <begin position="120"/>
        <end position="291"/>
    </location>
</feature>
<comment type="catalytic activity">
    <reaction evidence="15">
        <text>1D-myo-inositol 1,3,4,5-tetrakisphosphate + H2O = 1D-myo-inositol 1,4,5-trisphosphate + phosphate</text>
        <dbReference type="Rhea" id="RHEA:77155"/>
        <dbReference type="ChEBI" id="CHEBI:15377"/>
        <dbReference type="ChEBI" id="CHEBI:43474"/>
        <dbReference type="ChEBI" id="CHEBI:57895"/>
        <dbReference type="ChEBI" id="CHEBI:203600"/>
    </reaction>
    <physiologicalReaction direction="left-to-right" evidence="15">
        <dbReference type="Rhea" id="RHEA:77156"/>
    </physiologicalReaction>
</comment>
<dbReference type="Gene3D" id="2.60.40.1110">
    <property type="match status" value="1"/>
</dbReference>
<feature type="domain" description="Tyrosine specific protein phosphatases" evidence="23">
    <location>
        <begin position="227"/>
        <end position="265"/>
    </location>
</feature>
<dbReference type="PROSITE" id="PS51181">
    <property type="entry name" value="PPASE_TENSIN"/>
    <property type="match status" value="1"/>
</dbReference>
<keyword evidence="8" id="KW-0378">Hydrolase</keyword>
<organism evidence="26 27">
    <name type="scientific">Cloeon dipterum</name>
    <dbReference type="NCBI Taxonomy" id="197152"/>
    <lineage>
        <taxon>Eukaryota</taxon>
        <taxon>Metazoa</taxon>
        <taxon>Ecdysozoa</taxon>
        <taxon>Arthropoda</taxon>
        <taxon>Hexapoda</taxon>
        <taxon>Insecta</taxon>
        <taxon>Pterygota</taxon>
        <taxon>Palaeoptera</taxon>
        <taxon>Ephemeroptera</taxon>
        <taxon>Pisciforma</taxon>
        <taxon>Baetidae</taxon>
        <taxon>Cloeon</taxon>
    </lineage>
</organism>
<evidence type="ECO:0000256" key="21">
    <source>
        <dbReference type="ARBA" id="ARBA00051341"/>
    </source>
</evidence>
<keyword evidence="10" id="KW-0443">Lipid metabolism</keyword>
<evidence type="ECO:0000256" key="10">
    <source>
        <dbReference type="ARBA" id="ARBA00023098"/>
    </source>
</evidence>
<evidence type="ECO:0000256" key="2">
    <source>
        <dbReference type="ARBA" id="ARBA00004496"/>
    </source>
</evidence>
<dbReference type="GO" id="GO:0043491">
    <property type="term" value="P:phosphatidylinositol 3-kinase/protein kinase B signal transduction"/>
    <property type="evidence" value="ECO:0007669"/>
    <property type="project" value="TreeGrafter"/>
</dbReference>
<dbReference type="EC" id="3.1.3.67" evidence="4"/>
<dbReference type="CDD" id="cd14509">
    <property type="entry name" value="PTP_PTEN"/>
    <property type="match status" value="1"/>
</dbReference>
<evidence type="ECO:0000256" key="11">
    <source>
        <dbReference type="ARBA" id="ARBA00023273"/>
    </source>
</evidence>
<evidence type="ECO:0000256" key="7">
    <source>
        <dbReference type="ARBA" id="ARBA00022490"/>
    </source>
</evidence>
<dbReference type="GO" id="GO:0043005">
    <property type="term" value="C:neuron projection"/>
    <property type="evidence" value="ECO:0007669"/>
    <property type="project" value="UniProtKB-SubCell"/>
</dbReference>